<dbReference type="InterPro" id="IPR007492">
    <property type="entry name" value="LytTR_DNA-bd_dom"/>
</dbReference>
<dbReference type="SMART" id="SM00448">
    <property type="entry name" value="REC"/>
    <property type="match status" value="1"/>
</dbReference>
<dbReference type="Gene3D" id="2.40.50.1020">
    <property type="entry name" value="LytTr DNA-binding domain"/>
    <property type="match status" value="1"/>
</dbReference>
<dbReference type="GO" id="GO:0003677">
    <property type="term" value="F:DNA binding"/>
    <property type="evidence" value="ECO:0007669"/>
    <property type="project" value="InterPro"/>
</dbReference>
<organism evidence="4 5">
    <name type="scientific">Candidatus Caccosoma faecigallinarum</name>
    <dbReference type="NCBI Taxonomy" id="2840720"/>
    <lineage>
        <taxon>Bacteria</taxon>
        <taxon>Bacillati</taxon>
        <taxon>Bacillota</taxon>
        <taxon>Bacillota incertae sedis</taxon>
        <taxon>Candidatus Caccosoma</taxon>
    </lineage>
</organism>
<sequence length="232" mass="27393">MKINFAICDDNRIDSQHVNELIKKWTRNKKYQIHIDIFQSAEAFLFHYTQNKEYDILLLDIEMKKMDGVTLARMIRKSNKSVQILFITGYSQYIAEGYDVEALHYLMKPIKEEKMFDVLDRAVTKLIQNEKHLLLKLSDEMIKIPLHEIIYIDVNRNYVTIHANKDYTLKKTLGEIEKELDEKFFRIGRSAIVNLKYITRITKTEVFLSNGFSLPLPRGIYDALNRAIINEI</sequence>
<dbReference type="PANTHER" id="PTHR37299">
    <property type="entry name" value="TRANSCRIPTIONAL REGULATOR-RELATED"/>
    <property type="match status" value="1"/>
</dbReference>
<dbReference type="GO" id="GO:0000156">
    <property type="term" value="F:phosphorelay response regulator activity"/>
    <property type="evidence" value="ECO:0007669"/>
    <property type="project" value="InterPro"/>
</dbReference>
<evidence type="ECO:0000313" key="4">
    <source>
        <dbReference type="EMBL" id="HIT17516.1"/>
    </source>
</evidence>
<feature type="domain" description="Response regulatory" evidence="2">
    <location>
        <begin position="4"/>
        <end position="123"/>
    </location>
</feature>
<dbReference type="Pfam" id="PF00072">
    <property type="entry name" value="Response_reg"/>
    <property type="match status" value="1"/>
</dbReference>
<dbReference type="EMBL" id="DVKI01000125">
    <property type="protein sequence ID" value="HIT17516.1"/>
    <property type="molecule type" value="Genomic_DNA"/>
</dbReference>
<dbReference type="InterPro" id="IPR001789">
    <property type="entry name" value="Sig_transdc_resp-reg_receiver"/>
</dbReference>
<evidence type="ECO:0000259" key="2">
    <source>
        <dbReference type="PROSITE" id="PS50110"/>
    </source>
</evidence>
<dbReference type="Gene3D" id="3.40.50.2300">
    <property type="match status" value="1"/>
</dbReference>
<protein>
    <submittedName>
        <fullName evidence="4">Response regulator transcription factor</fullName>
    </submittedName>
</protein>
<dbReference type="AlphaFoldDB" id="A0A9D1KBM1"/>
<evidence type="ECO:0000256" key="1">
    <source>
        <dbReference type="PROSITE-ProRule" id="PRU00169"/>
    </source>
</evidence>
<dbReference type="InterPro" id="IPR011006">
    <property type="entry name" value="CheY-like_superfamily"/>
</dbReference>
<dbReference type="Pfam" id="PF04397">
    <property type="entry name" value="LytTR"/>
    <property type="match status" value="1"/>
</dbReference>
<feature type="modified residue" description="4-aspartylphosphate" evidence="1">
    <location>
        <position position="60"/>
    </location>
</feature>
<evidence type="ECO:0000313" key="5">
    <source>
        <dbReference type="Proteomes" id="UP000886893"/>
    </source>
</evidence>
<dbReference type="PROSITE" id="PS50110">
    <property type="entry name" value="RESPONSE_REGULATORY"/>
    <property type="match status" value="1"/>
</dbReference>
<accession>A0A9D1KBM1</accession>
<name>A0A9D1KBM1_9FIRM</name>
<gene>
    <name evidence="4" type="ORF">IAD04_03970</name>
</gene>
<dbReference type="SMART" id="SM00850">
    <property type="entry name" value="LytTR"/>
    <property type="match status" value="1"/>
</dbReference>
<dbReference type="InterPro" id="IPR046947">
    <property type="entry name" value="LytR-like"/>
</dbReference>
<reference evidence="4" key="1">
    <citation type="submission" date="2020-10" db="EMBL/GenBank/DDBJ databases">
        <authorList>
            <person name="Gilroy R."/>
        </authorList>
    </citation>
    <scope>NUCLEOTIDE SEQUENCE</scope>
    <source>
        <strain evidence="4">14508</strain>
    </source>
</reference>
<proteinExistence type="predicted"/>
<comment type="caution">
    <text evidence="4">The sequence shown here is derived from an EMBL/GenBank/DDBJ whole genome shotgun (WGS) entry which is preliminary data.</text>
</comment>
<evidence type="ECO:0000259" key="3">
    <source>
        <dbReference type="PROSITE" id="PS50930"/>
    </source>
</evidence>
<feature type="domain" description="HTH LytTR-type" evidence="3">
    <location>
        <begin position="133"/>
        <end position="230"/>
    </location>
</feature>
<keyword evidence="1" id="KW-0597">Phosphoprotein</keyword>
<dbReference type="PANTHER" id="PTHR37299:SF1">
    <property type="entry name" value="STAGE 0 SPORULATION PROTEIN A HOMOLOG"/>
    <property type="match status" value="1"/>
</dbReference>
<dbReference type="Proteomes" id="UP000886893">
    <property type="component" value="Unassembled WGS sequence"/>
</dbReference>
<dbReference type="SUPFAM" id="SSF52172">
    <property type="entry name" value="CheY-like"/>
    <property type="match status" value="1"/>
</dbReference>
<reference evidence="4" key="2">
    <citation type="journal article" date="2021" name="PeerJ">
        <title>Extensive microbial diversity within the chicken gut microbiome revealed by metagenomics and culture.</title>
        <authorList>
            <person name="Gilroy R."/>
            <person name="Ravi A."/>
            <person name="Getino M."/>
            <person name="Pursley I."/>
            <person name="Horton D.L."/>
            <person name="Alikhan N.F."/>
            <person name="Baker D."/>
            <person name="Gharbi K."/>
            <person name="Hall N."/>
            <person name="Watson M."/>
            <person name="Adriaenssens E.M."/>
            <person name="Foster-Nyarko E."/>
            <person name="Jarju S."/>
            <person name="Secka A."/>
            <person name="Antonio M."/>
            <person name="Oren A."/>
            <person name="Chaudhuri R.R."/>
            <person name="La Ragione R."/>
            <person name="Hildebrand F."/>
            <person name="Pallen M.J."/>
        </authorList>
    </citation>
    <scope>NUCLEOTIDE SEQUENCE</scope>
    <source>
        <strain evidence="4">14508</strain>
    </source>
</reference>
<dbReference type="PROSITE" id="PS50930">
    <property type="entry name" value="HTH_LYTTR"/>
    <property type="match status" value="1"/>
</dbReference>